<dbReference type="Proteomes" id="UP000832011">
    <property type="component" value="Chromosome"/>
</dbReference>
<feature type="transmembrane region" description="Helical" evidence="2">
    <location>
        <begin position="25"/>
        <end position="45"/>
    </location>
</feature>
<name>A0ABY4E1H1_9NEIS</name>
<gene>
    <name evidence="3" type="ORF">LVJ82_17205</name>
</gene>
<evidence type="ECO:0000313" key="4">
    <source>
        <dbReference type="Proteomes" id="UP000832011"/>
    </source>
</evidence>
<proteinExistence type="predicted"/>
<dbReference type="EMBL" id="CP091511">
    <property type="protein sequence ID" value="UOO89158.1"/>
    <property type="molecule type" value="Genomic_DNA"/>
</dbReference>
<feature type="compositionally biased region" description="Low complexity" evidence="1">
    <location>
        <begin position="60"/>
        <end position="86"/>
    </location>
</feature>
<keyword evidence="2" id="KW-0812">Transmembrane</keyword>
<organism evidence="3 4">
    <name type="scientific">Vitreoscilla massiliensis</name>
    <dbReference type="NCBI Taxonomy" id="1689272"/>
    <lineage>
        <taxon>Bacteria</taxon>
        <taxon>Pseudomonadati</taxon>
        <taxon>Pseudomonadota</taxon>
        <taxon>Betaproteobacteria</taxon>
        <taxon>Neisseriales</taxon>
        <taxon>Neisseriaceae</taxon>
        <taxon>Vitreoscilla</taxon>
    </lineage>
</organism>
<sequence>MASKKFPKNKSGNSSNNPAEKQASTLKIVVGCLAAFIAYVILSVWSDWGEDKPNTESTSQQVKPVPQAPVQEVNSASDSSKSVAPPVVSKPVFSDIEICKATNAILFGRDVKIMKVANEKDLIIYYLRPNDNSKWSNQCKIEGNSIVWRSVQPDGSFGRWRTDAEDEKLSFVIEGDKITITKQYSDGSNSAKTYQKKQFK</sequence>
<accession>A0ABY4E1H1</accession>
<protein>
    <submittedName>
        <fullName evidence="3">Uncharacterized protein</fullName>
    </submittedName>
</protein>
<reference evidence="3 4" key="1">
    <citation type="journal article" date="2022" name="Res Sq">
        <title>Evolution of multicellular longitudinally dividing oral cavity symbionts (Neisseriaceae).</title>
        <authorList>
            <person name="Nyongesa S."/>
            <person name="Weber P."/>
            <person name="Bernet E."/>
            <person name="Pullido F."/>
            <person name="Nieckarz M."/>
            <person name="Delaby M."/>
            <person name="Nieves C."/>
            <person name="Viehboeck T."/>
            <person name="Krause N."/>
            <person name="Rivera-Millot A."/>
            <person name="Nakamura A."/>
            <person name="Vischer N."/>
            <person name="VanNieuwenhze M."/>
            <person name="Brun Y."/>
            <person name="Cava F."/>
            <person name="Bulgheresi S."/>
            <person name="Veyrier F."/>
        </authorList>
    </citation>
    <scope>NUCLEOTIDE SEQUENCE [LARGE SCALE GENOMIC DNA]</scope>
    <source>
        <strain evidence="3 4">SN4</strain>
    </source>
</reference>
<dbReference type="RefSeq" id="WP_058356861.1">
    <property type="nucleotide sequence ID" value="NZ_CABKVG010000010.1"/>
</dbReference>
<keyword evidence="2" id="KW-0472">Membrane</keyword>
<keyword evidence="4" id="KW-1185">Reference proteome</keyword>
<keyword evidence="2" id="KW-1133">Transmembrane helix</keyword>
<evidence type="ECO:0000256" key="2">
    <source>
        <dbReference type="SAM" id="Phobius"/>
    </source>
</evidence>
<feature type="region of interest" description="Disordered" evidence="1">
    <location>
        <begin position="52"/>
        <end position="86"/>
    </location>
</feature>
<feature type="region of interest" description="Disordered" evidence="1">
    <location>
        <begin position="1"/>
        <end position="20"/>
    </location>
</feature>
<evidence type="ECO:0000313" key="3">
    <source>
        <dbReference type="EMBL" id="UOO89158.1"/>
    </source>
</evidence>
<evidence type="ECO:0000256" key="1">
    <source>
        <dbReference type="SAM" id="MobiDB-lite"/>
    </source>
</evidence>